<keyword evidence="6" id="KW-1185">Reference proteome</keyword>
<reference evidence="7" key="1">
    <citation type="submission" date="2022-11" db="UniProtKB">
        <authorList>
            <consortium name="WormBaseParasite"/>
        </authorList>
    </citation>
    <scope>IDENTIFICATION</scope>
</reference>
<feature type="compositionally biased region" description="Basic and acidic residues" evidence="4">
    <location>
        <begin position="708"/>
        <end position="739"/>
    </location>
</feature>
<dbReference type="GO" id="GO:0008460">
    <property type="term" value="F:dTDP-glucose 4,6-dehydratase activity"/>
    <property type="evidence" value="ECO:0007669"/>
    <property type="project" value="InterPro"/>
</dbReference>
<evidence type="ECO:0000256" key="1">
    <source>
        <dbReference type="ARBA" id="ARBA00001911"/>
    </source>
</evidence>
<comment type="cofactor">
    <cofactor evidence="1">
        <name>NAD(+)</name>
        <dbReference type="ChEBI" id="CHEBI:57540"/>
    </cofactor>
</comment>
<dbReference type="NCBIfam" id="TIGR01181">
    <property type="entry name" value="dTDP_gluc_dehyt"/>
    <property type="match status" value="1"/>
</dbReference>
<dbReference type="Pfam" id="PF16363">
    <property type="entry name" value="GDP_Man_Dehyd"/>
    <property type="match status" value="1"/>
</dbReference>
<dbReference type="InterPro" id="IPR016040">
    <property type="entry name" value="NAD(P)-bd_dom"/>
</dbReference>
<keyword evidence="3" id="KW-0456">Lyase</keyword>
<dbReference type="SUPFAM" id="SSF51735">
    <property type="entry name" value="NAD(P)-binding Rossmann-fold domains"/>
    <property type="match status" value="1"/>
</dbReference>
<dbReference type="InterPro" id="IPR005888">
    <property type="entry name" value="dTDP_Gluc_deHydtase"/>
</dbReference>
<evidence type="ECO:0000313" key="7">
    <source>
        <dbReference type="WBParaSite" id="ACRNAN_scaffold13.g14182.t1"/>
    </source>
</evidence>
<feature type="region of interest" description="Disordered" evidence="4">
    <location>
        <begin position="884"/>
        <end position="943"/>
    </location>
</feature>
<evidence type="ECO:0000256" key="3">
    <source>
        <dbReference type="ARBA" id="ARBA00023239"/>
    </source>
</evidence>
<name>A0A914CPE4_9BILA</name>
<feature type="compositionally biased region" description="Basic and acidic residues" evidence="4">
    <location>
        <begin position="750"/>
        <end position="791"/>
    </location>
</feature>
<dbReference type="Gene3D" id="3.90.25.10">
    <property type="entry name" value="UDP-galactose 4-epimerase, domain 1"/>
    <property type="match status" value="1"/>
</dbReference>
<feature type="region of interest" description="Disordered" evidence="4">
    <location>
        <begin position="708"/>
        <end position="791"/>
    </location>
</feature>
<organism evidence="6 7">
    <name type="scientific">Acrobeloides nanus</name>
    <dbReference type="NCBI Taxonomy" id="290746"/>
    <lineage>
        <taxon>Eukaryota</taxon>
        <taxon>Metazoa</taxon>
        <taxon>Ecdysozoa</taxon>
        <taxon>Nematoda</taxon>
        <taxon>Chromadorea</taxon>
        <taxon>Rhabditida</taxon>
        <taxon>Tylenchina</taxon>
        <taxon>Cephalobomorpha</taxon>
        <taxon>Cephaloboidea</taxon>
        <taxon>Cephalobidae</taxon>
        <taxon>Acrobeloides</taxon>
    </lineage>
</organism>
<dbReference type="GO" id="GO:0009225">
    <property type="term" value="P:nucleotide-sugar metabolic process"/>
    <property type="evidence" value="ECO:0007669"/>
    <property type="project" value="InterPro"/>
</dbReference>
<evidence type="ECO:0000313" key="6">
    <source>
        <dbReference type="Proteomes" id="UP000887540"/>
    </source>
</evidence>
<dbReference type="Proteomes" id="UP000887540">
    <property type="component" value="Unplaced"/>
</dbReference>
<feature type="region of interest" description="Disordered" evidence="4">
    <location>
        <begin position="324"/>
        <end position="355"/>
    </location>
</feature>
<feature type="region of interest" description="Disordered" evidence="4">
    <location>
        <begin position="622"/>
        <end position="646"/>
    </location>
</feature>
<evidence type="ECO:0000256" key="4">
    <source>
        <dbReference type="SAM" id="MobiDB-lite"/>
    </source>
</evidence>
<proteinExistence type="predicted"/>
<accession>A0A914CPE4</accession>
<dbReference type="InterPro" id="IPR036291">
    <property type="entry name" value="NAD(P)-bd_dom_sf"/>
</dbReference>
<evidence type="ECO:0000256" key="2">
    <source>
        <dbReference type="ARBA" id="ARBA00023027"/>
    </source>
</evidence>
<dbReference type="WBParaSite" id="ACRNAN_scaffold13.g14182.t1">
    <property type="protein sequence ID" value="ACRNAN_scaffold13.g14182.t1"/>
    <property type="gene ID" value="ACRNAN_scaffold13.g14182"/>
</dbReference>
<dbReference type="Gene3D" id="3.40.50.720">
    <property type="entry name" value="NAD(P)-binding Rossmann-like Domain"/>
    <property type="match status" value="1"/>
</dbReference>
<dbReference type="AlphaFoldDB" id="A0A914CPE4"/>
<protein>
    <submittedName>
        <fullName evidence="7">NAD(P)-binding domain-containing protein</fullName>
    </submittedName>
</protein>
<feature type="compositionally biased region" description="Basic and acidic residues" evidence="4">
    <location>
        <begin position="957"/>
        <end position="967"/>
    </location>
</feature>
<feature type="domain" description="NAD(P)-binding" evidence="5">
    <location>
        <begin position="7"/>
        <end position="306"/>
    </location>
</feature>
<sequence length="998" mass="110043">MPMSRLLVTGGAGFIGSNFVRYAVENTDHHITVLDKLTYAGNRASLDGLPDERVTFVHGDIAEASTVDPLVRDADAVVHYAAESHNDNSLANPRPFLDTNIIGTYVLLEASRRYDTRFHHISTDEVYGDLELDDPARFTESTPYNPSSPYSSTKAGSDLLVRAWVRSFGVRATISNCSNNYGPYQHIEKFIPRQITNVLRGIRPKLYGAGENVRDWIHADDHSSAVLAILEQGRLGETYLIGADGEKNNREVVELILEIMGQPRDAYDHVTDRAGHDLRYAIDSTKLRTELGWLPTYGSFDHGIAKTIDWYRANESWASSRTLPAPGFRARGRRGHTPEEKSASTSIRTKPMARGSGTTLKDVACITLWRLWPDSSNSVALTKYFPPPRAGRLRSNPVGARDEDLLPHRIVDLDAACPRGQSLRCNAHGDGEVLAGFEGVADRGSRRHRGDIFDRSLRARAGALGCVAFGDAALLQQVAELRHRERRLAVEDDVTLVEQNAPAAQLGDLVERVAHEDDGPTLALELADAIHALALECLVTDRQYFVDEKHIGIGVHRDREREPDVHAGGVELHLGVDEVADRCKGDDVVELLLGLLAAEPEHGGVEEDVLAPGQVGVETRTELQQRREPTALLDGTRRRLDDPADHLQKRALARSVVPDETDRLAGEDVEGHVVQGPEVLAVAAAGATEGDDALLDGGVLADREALRDAHEHAVAEDEKHEADHDRDPETEGQPARRLDIAAGDPEGSMEAEHGESERVVRVGLEKDRGRDQGLHHRPRIHDGTRPEEEHGNHLDQVLGVPQVHVHRREQQCECGAVDHDHQHRRDCVDELPVQRGLPDHECREEEHDQLDAEVEQRRAHARQREHLAGEVDLLHEACVGEDRTGAADDDLREEADRGQTGEDVDREVGDVLGGAEELAHHDEVDEQLDERSDERPEETQSGVLVARFQIAADEESEHLAVRQDAAHRRPRGAPPGHGSDRAKRDGLQPAGARSGLSI</sequence>
<feature type="region of interest" description="Disordered" evidence="4">
    <location>
        <begin position="955"/>
        <end position="998"/>
    </location>
</feature>
<dbReference type="CDD" id="cd05246">
    <property type="entry name" value="dTDP_GD_SDR_e"/>
    <property type="match status" value="1"/>
</dbReference>
<feature type="compositionally biased region" description="Basic and acidic residues" evidence="4">
    <location>
        <begin position="917"/>
        <end position="938"/>
    </location>
</feature>
<keyword evidence="2" id="KW-0520">NAD</keyword>
<dbReference type="PANTHER" id="PTHR43000">
    <property type="entry name" value="DTDP-D-GLUCOSE 4,6-DEHYDRATASE-RELATED"/>
    <property type="match status" value="1"/>
</dbReference>
<evidence type="ECO:0000259" key="5">
    <source>
        <dbReference type="Pfam" id="PF16363"/>
    </source>
</evidence>